<keyword evidence="6" id="KW-1185">Reference proteome</keyword>
<dbReference type="InterPro" id="IPR036388">
    <property type="entry name" value="WH-like_DNA-bd_sf"/>
</dbReference>
<dbReference type="Pfam" id="PF00392">
    <property type="entry name" value="GntR"/>
    <property type="match status" value="1"/>
</dbReference>
<organism evidence="5 6">
    <name type="scientific">Corynebacterium aquatimens</name>
    <dbReference type="NCBI Taxonomy" id="1190508"/>
    <lineage>
        <taxon>Bacteria</taxon>
        <taxon>Bacillati</taxon>
        <taxon>Actinomycetota</taxon>
        <taxon>Actinomycetes</taxon>
        <taxon>Mycobacteriales</taxon>
        <taxon>Corynebacteriaceae</taxon>
        <taxon>Corynebacterium</taxon>
    </lineage>
</organism>
<dbReference type="PRINTS" id="PR00035">
    <property type="entry name" value="HTHGNTR"/>
</dbReference>
<dbReference type="GO" id="GO:0003677">
    <property type="term" value="F:DNA binding"/>
    <property type="evidence" value="ECO:0007669"/>
    <property type="project" value="UniProtKB-KW"/>
</dbReference>
<dbReference type="InterPro" id="IPR000524">
    <property type="entry name" value="Tscrpt_reg_HTH_GntR"/>
</dbReference>
<protein>
    <submittedName>
        <fullName evidence="5">GntR family transcriptional regulator</fullName>
    </submittedName>
</protein>
<dbReference type="InterPro" id="IPR036390">
    <property type="entry name" value="WH_DNA-bd_sf"/>
</dbReference>
<proteinExistence type="predicted"/>
<keyword evidence="1" id="KW-0805">Transcription regulation</keyword>
<sequence length="247" mass="27075">MPHKPAYVAIAEIFRDKVARRELTSGDKLPSERELVVEFGVARMTVRHALDILQSEGIIERRRGRSGGTFVKTQPQLVNAAEIGGIYDEACTDRVGSHTHRILANTVIDAPERVCGIFNLEAVRHVRHVEVVHLLEGRPALHEMIFLSPTAKTPVWMGGGATEDGLEATHREDVIIPSLSIATESAVLGIPEHTAVVRINRKLFSGETCIAYSTITVNRDVVQLVVHGEAEEATASRGRNQDIIQAS</sequence>
<dbReference type="Pfam" id="PF07702">
    <property type="entry name" value="UTRA"/>
    <property type="match status" value="1"/>
</dbReference>
<dbReference type="EMBL" id="JADOUE010000001">
    <property type="protein sequence ID" value="MBG6122202.1"/>
    <property type="molecule type" value="Genomic_DNA"/>
</dbReference>
<dbReference type="Proteomes" id="UP000658613">
    <property type="component" value="Unassembled WGS sequence"/>
</dbReference>
<dbReference type="SMART" id="SM00866">
    <property type="entry name" value="UTRA"/>
    <property type="match status" value="1"/>
</dbReference>
<dbReference type="SMART" id="SM00345">
    <property type="entry name" value="HTH_GNTR"/>
    <property type="match status" value="1"/>
</dbReference>
<dbReference type="InterPro" id="IPR050679">
    <property type="entry name" value="Bact_HTH_transcr_reg"/>
</dbReference>
<dbReference type="PANTHER" id="PTHR44846:SF1">
    <property type="entry name" value="MANNOSYL-D-GLYCERATE TRANSPORT_METABOLISM SYSTEM REPRESSOR MNGR-RELATED"/>
    <property type="match status" value="1"/>
</dbReference>
<dbReference type="Gene3D" id="3.40.1410.10">
    <property type="entry name" value="Chorismate lyase-like"/>
    <property type="match status" value="1"/>
</dbReference>
<dbReference type="AlphaFoldDB" id="A0A931GSM3"/>
<dbReference type="RefSeq" id="WP_290178631.1">
    <property type="nucleotide sequence ID" value="NZ_CP046980.1"/>
</dbReference>
<evidence type="ECO:0000256" key="2">
    <source>
        <dbReference type="ARBA" id="ARBA00023125"/>
    </source>
</evidence>
<keyword evidence="3" id="KW-0804">Transcription</keyword>
<evidence type="ECO:0000313" key="5">
    <source>
        <dbReference type="EMBL" id="MBG6122202.1"/>
    </source>
</evidence>
<dbReference type="CDD" id="cd07377">
    <property type="entry name" value="WHTH_GntR"/>
    <property type="match status" value="1"/>
</dbReference>
<reference evidence="5" key="1">
    <citation type="submission" date="2020-11" db="EMBL/GenBank/DDBJ databases">
        <title>Sequencing the genomes of 1000 actinobacteria strains.</title>
        <authorList>
            <person name="Klenk H.-P."/>
        </authorList>
    </citation>
    <scope>NUCLEOTIDE SEQUENCE</scope>
    <source>
        <strain evidence="5">DSM 45632</strain>
    </source>
</reference>
<feature type="domain" description="HTH gntR-type" evidence="4">
    <location>
        <begin position="4"/>
        <end position="74"/>
    </location>
</feature>
<accession>A0A931GSM3</accession>
<dbReference type="InterPro" id="IPR028978">
    <property type="entry name" value="Chorismate_lyase_/UTRA_dom_sf"/>
</dbReference>
<dbReference type="PANTHER" id="PTHR44846">
    <property type="entry name" value="MANNOSYL-D-GLYCERATE TRANSPORT/METABOLISM SYSTEM REPRESSOR MNGR-RELATED"/>
    <property type="match status" value="1"/>
</dbReference>
<dbReference type="SUPFAM" id="SSF46785">
    <property type="entry name" value="Winged helix' DNA-binding domain"/>
    <property type="match status" value="1"/>
</dbReference>
<dbReference type="SUPFAM" id="SSF64288">
    <property type="entry name" value="Chorismate lyase-like"/>
    <property type="match status" value="1"/>
</dbReference>
<dbReference type="GO" id="GO:0045892">
    <property type="term" value="P:negative regulation of DNA-templated transcription"/>
    <property type="evidence" value="ECO:0007669"/>
    <property type="project" value="TreeGrafter"/>
</dbReference>
<gene>
    <name evidence="5" type="ORF">IW254_001171</name>
</gene>
<dbReference type="PROSITE" id="PS50949">
    <property type="entry name" value="HTH_GNTR"/>
    <property type="match status" value="1"/>
</dbReference>
<comment type="caution">
    <text evidence="5">The sequence shown here is derived from an EMBL/GenBank/DDBJ whole genome shotgun (WGS) entry which is preliminary data.</text>
</comment>
<evidence type="ECO:0000256" key="1">
    <source>
        <dbReference type="ARBA" id="ARBA00023015"/>
    </source>
</evidence>
<dbReference type="GO" id="GO:0003700">
    <property type="term" value="F:DNA-binding transcription factor activity"/>
    <property type="evidence" value="ECO:0007669"/>
    <property type="project" value="InterPro"/>
</dbReference>
<name>A0A931GSM3_9CORY</name>
<evidence type="ECO:0000259" key="4">
    <source>
        <dbReference type="PROSITE" id="PS50949"/>
    </source>
</evidence>
<evidence type="ECO:0000256" key="3">
    <source>
        <dbReference type="ARBA" id="ARBA00023163"/>
    </source>
</evidence>
<evidence type="ECO:0000313" key="6">
    <source>
        <dbReference type="Proteomes" id="UP000658613"/>
    </source>
</evidence>
<dbReference type="InterPro" id="IPR011663">
    <property type="entry name" value="UTRA"/>
</dbReference>
<dbReference type="Gene3D" id="1.10.10.10">
    <property type="entry name" value="Winged helix-like DNA-binding domain superfamily/Winged helix DNA-binding domain"/>
    <property type="match status" value="1"/>
</dbReference>
<keyword evidence="2" id="KW-0238">DNA-binding</keyword>